<evidence type="ECO:0000313" key="3">
    <source>
        <dbReference type="Proteomes" id="UP000237968"/>
    </source>
</evidence>
<reference evidence="2 3" key="1">
    <citation type="submission" date="2018-03" db="EMBL/GenBank/DDBJ databases">
        <title>Draft Genome Sequences of the Obligatory Marine Myxobacteria Enhygromyxa salina SWB005.</title>
        <authorList>
            <person name="Poehlein A."/>
            <person name="Moghaddam J.A."/>
            <person name="Harms H."/>
            <person name="Alanjari M."/>
            <person name="Koenig G.M."/>
            <person name="Daniel R."/>
            <person name="Schaeberle T.F."/>
        </authorList>
    </citation>
    <scope>NUCLEOTIDE SEQUENCE [LARGE SCALE GENOMIC DNA]</scope>
    <source>
        <strain evidence="2 3">SWB005</strain>
    </source>
</reference>
<comment type="caution">
    <text evidence="2">The sequence shown here is derived from an EMBL/GenBank/DDBJ whole genome shotgun (WGS) entry which is preliminary data.</text>
</comment>
<name>A0A2S9XNM5_9BACT</name>
<sequence length="798" mass="83893">MLGLLLGAAGMYGVQTFVIAEPGERGVGRARARLLVSPDLGLGVGVGGRRLAPDDGVGEQRAQTRGHRALAEHGRVRTKLERDPVALAELVGVATALARLIGHQRPPTQLRELGVAKVEPPARVQPTGEAAGQAQAGHAVARAELDGLLAAPAAQPAQPEQIIDQRQVATPAALGVEVEALARDHGRGDLVEATWVGAQPADVATSGRVEKGLALVARRVAELVEHPPQTQDPVIAATQDQAPATLVDVEAPVVAREHGQDPGELGLARPRTFVNGQRDATLAARGHPGDGLAQGLGPRRSLAPQGRVDLLDRERGGLVDRRAAAVVAQASVERLDEGGGVALELARQTRRVRDQLAGQRGLLAGDARDQDMLDTNDRRGEALDHDLGDLLARAGVARPAQARDHGQARARVDPRALGLALVGLGRPGQHPGEAHERVGPLDRVDREGLGVGDADELARITALDRPGQDLRVDGVVEPRGELVDDQPANQELARTPVGGRGRVEPEALARALTAGLDVDPPEAGDRPGLDPLVIAAVVGRGEQALAQIRDRALGLAAVAAPGRGHDRQPEAGQRELEALDAGQARRPAPQQAELLQQKGRGLDLVEDRADLAVQAERGVMDKGGARVPVLGDQRALDRRTDEDDAELDRHDQLLAALVEALAQRVEVEVAVERLAVGPGAAGVGRGLVDHQLEAVAPGVVGLGPGVGLDVRGDPALELGELDLEQANHADRQHGEAAEAQALTIFASELARIRELGDPSAERLEPVATNSSLERRQDLLDQRHDQAHGRGRRRANEIA</sequence>
<gene>
    <name evidence="2" type="ORF">ENSA5_40740</name>
</gene>
<protein>
    <submittedName>
        <fullName evidence="2">Uncharacterized protein</fullName>
    </submittedName>
</protein>
<dbReference type="Proteomes" id="UP000237968">
    <property type="component" value="Unassembled WGS sequence"/>
</dbReference>
<evidence type="ECO:0000313" key="2">
    <source>
        <dbReference type="EMBL" id="PRP94455.1"/>
    </source>
</evidence>
<evidence type="ECO:0000256" key="1">
    <source>
        <dbReference type="SAM" id="MobiDB-lite"/>
    </source>
</evidence>
<feature type="compositionally biased region" description="Basic and acidic residues" evidence="1">
    <location>
        <begin position="772"/>
        <end position="798"/>
    </location>
</feature>
<feature type="region of interest" description="Disordered" evidence="1">
    <location>
        <begin position="756"/>
        <end position="798"/>
    </location>
</feature>
<proteinExistence type="predicted"/>
<dbReference type="EMBL" id="PVNK01000177">
    <property type="protein sequence ID" value="PRP94455.1"/>
    <property type="molecule type" value="Genomic_DNA"/>
</dbReference>
<organism evidence="2 3">
    <name type="scientific">Enhygromyxa salina</name>
    <dbReference type="NCBI Taxonomy" id="215803"/>
    <lineage>
        <taxon>Bacteria</taxon>
        <taxon>Pseudomonadati</taxon>
        <taxon>Myxococcota</taxon>
        <taxon>Polyangia</taxon>
        <taxon>Nannocystales</taxon>
        <taxon>Nannocystaceae</taxon>
        <taxon>Enhygromyxa</taxon>
    </lineage>
</organism>
<dbReference type="AlphaFoldDB" id="A0A2S9XNM5"/>
<accession>A0A2S9XNM5</accession>
<keyword evidence="3" id="KW-1185">Reference proteome</keyword>